<dbReference type="EMBL" id="LXQA010118898">
    <property type="protein sequence ID" value="MCI20241.1"/>
    <property type="molecule type" value="Genomic_DNA"/>
</dbReference>
<accession>A0A392Q7E5</accession>
<sequence length="55" mass="5921">RLEQHEGTGTELRRESSVHLERLEGSAEHVKQQNCSAQTAAATDGTLAETEAGMV</sequence>
<feature type="region of interest" description="Disordered" evidence="1">
    <location>
        <begin position="25"/>
        <end position="55"/>
    </location>
</feature>
<proteinExistence type="predicted"/>
<organism evidence="2 3">
    <name type="scientific">Trifolium medium</name>
    <dbReference type="NCBI Taxonomy" id="97028"/>
    <lineage>
        <taxon>Eukaryota</taxon>
        <taxon>Viridiplantae</taxon>
        <taxon>Streptophyta</taxon>
        <taxon>Embryophyta</taxon>
        <taxon>Tracheophyta</taxon>
        <taxon>Spermatophyta</taxon>
        <taxon>Magnoliopsida</taxon>
        <taxon>eudicotyledons</taxon>
        <taxon>Gunneridae</taxon>
        <taxon>Pentapetalae</taxon>
        <taxon>rosids</taxon>
        <taxon>fabids</taxon>
        <taxon>Fabales</taxon>
        <taxon>Fabaceae</taxon>
        <taxon>Papilionoideae</taxon>
        <taxon>50 kb inversion clade</taxon>
        <taxon>NPAAA clade</taxon>
        <taxon>Hologalegina</taxon>
        <taxon>IRL clade</taxon>
        <taxon>Trifolieae</taxon>
        <taxon>Trifolium</taxon>
    </lineage>
</organism>
<evidence type="ECO:0000313" key="2">
    <source>
        <dbReference type="EMBL" id="MCI20241.1"/>
    </source>
</evidence>
<feature type="compositionally biased region" description="Polar residues" evidence="1">
    <location>
        <begin position="32"/>
        <end position="41"/>
    </location>
</feature>
<protein>
    <submittedName>
        <fullName evidence="2">Uncharacterized protein</fullName>
    </submittedName>
</protein>
<name>A0A392Q7E5_9FABA</name>
<keyword evidence="3" id="KW-1185">Reference proteome</keyword>
<comment type="caution">
    <text evidence="2">The sequence shown here is derived from an EMBL/GenBank/DDBJ whole genome shotgun (WGS) entry which is preliminary data.</text>
</comment>
<evidence type="ECO:0000313" key="3">
    <source>
        <dbReference type="Proteomes" id="UP000265520"/>
    </source>
</evidence>
<feature type="non-terminal residue" evidence="2">
    <location>
        <position position="1"/>
    </location>
</feature>
<dbReference type="AlphaFoldDB" id="A0A392Q7E5"/>
<reference evidence="2 3" key="1">
    <citation type="journal article" date="2018" name="Front. Plant Sci.">
        <title>Red Clover (Trifolium pratense) and Zigzag Clover (T. medium) - A Picture of Genomic Similarities and Differences.</title>
        <authorList>
            <person name="Dluhosova J."/>
            <person name="Istvanek J."/>
            <person name="Nedelnik J."/>
            <person name="Repkova J."/>
        </authorList>
    </citation>
    <scope>NUCLEOTIDE SEQUENCE [LARGE SCALE GENOMIC DNA]</scope>
    <source>
        <strain evidence="3">cv. 10/8</strain>
        <tissue evidence="2">Leaf</tissue>
    </source>
</reference>
<dbReference type="Proteomes" id="UP000265520">
    <property type="component" value="Unassembled WGS sequence"/>
</dbReference>
<evidence type="ECO:0000256" key="1">
    <source>
        <dbReference type="SAM" id="MobiDB-lite"/>
    </source>
</evidence>